<dbReference type="RefSeq" id="WP_167982998.1">
    <property type="nucleotide sequence ID" value="NZ_JAATEJ010000007.1"/>
</dbReference>
<accession>A0ABX0ZJV7</accession>
<proteinExistence type="predicted"/>
<keyword evidence="2" id="KW-1185">Reference proteome</keyword>
<evidence type="ECO:0000313" key="1">
    <source>
        <dbReference type="EMBL" id="NJP44133.1"/>
    </source>
</evidence>
<dbReference type="Proteomes" id="UP000734511">
    <property type="component" value="Unassembled WGS sequence"/>
</dbReference>
<gene>
    <name evidence="1" type="ORF">HCN08_12100</name>
</gene>
<evidence type="ECO:0008006" key="3">
    <source>
        <dbReference type="Google" id="ProtNLM"/>
    </source>
</evidence>
<protein>
    <recommendedName>
        <fullName evidence="3">Zinc finger Ogr/Delta-type domain-containing protein</fullName>
    </recommendedName>
</protein>
<comment type="caution">
    <text evidence="1">The sequence shown here is derived from an EMBL/GenBank/DDBJ whole genome shotgun (WGS) entry which is preliminary data.</text>
</comment>
<reference evidence="1 2" key="1">
    <citation type="submission" date="2020-03" db="EMBL/GenBank/DDBJ databases">
        <title>WGS of actinomycetes isolated from Thailand.</title>
        <authorList>
            <person name="Thawai C."/>
        </authorList>
    </citation>
    <scope>NUCLEOTIDE SEQUENCE [LARGE SCALE GENOMIC DNA]</scope>
    <source>
        <strain evidence="1 2">PRB2-1</strain>
    </source>
</reference>
<evidence type="ECO:0000313" key="2">
    <source>
        <dbReference type="Proteomes" id="UP000734511"/>
    </source>
</evidence>
<dbReference type="EMBL" id="JAATEJ010000007">
    <property type="protein sequence ID" value="NJP44133.1"/>
    <property type="molecule type" value="Genomic_DNA"/>
</dbReference>
<sequence>MAKGRSCDVCRQRMSVTNERREPMGSWVYYECRNPACANYINSGKRYRFTAKEFESK</sequence>
<organism evidence="1 2">
    <name type="scientific">Actinacidiphila epipremni</name>
    <dbReference type="NCBI Taxonomy" id="2053013"/>
    <lineage>
        <taxon>Bacteria</taxon>
        <taxon>Bacillati</taxon>
        <taxon>Actinomycetota</taxon>
        <taxon>Actinomycetes</taxon>
        <taxon>Kitasatosporales</taxon>
        <taxon>Streptomycetaceae</taxon>
        <taxon>Actinacidiphila</taxon>
    </lineage>
</organism>
<name>A0ABX0ZJV7_9ACTN</name>